<evidence type="ECO:0000313" key="3">
    <source>
        <dbReference type="EMBL" id="GGE69286.1"/>
    </source>
</evidence>
<feature type="transmembrane region" description="Helical" evidence="1">
    <location>
        <begin position="12"/>
        <end position="32"/>
    </location>
</feature>
<dbReference type="InterPro" id="IPR042150">
    <property type="entry name" value="MmRce1-like"/>
</dbReference>
<gene>
    <name evidence="3" type="ORF">GCM10007140_19160</name>
</gene>
<dbReference type="PANTHER" id="PTHR35797:SF1">
    <property type="entry name" value="PROTEASE"/>
    <property type="match status" value="1"/>
</dbReference>
<dbReference type="Proteomes" id="UP000605259">
    <property type="component" value="Unassembled WGS sequence"/>
</dbReference>
<dbReference type="InterPro" id="IPR003675">
    <property type="entry name" value="Rce1/LyrA-like_dom"/>
</dbReference>
<feature type="transmembrane region" description="Helical" evidence="1">
    <location>
        <begin position="208"/>
        <end position="226"/>
    </location>
</feature>
<organism evidence="3 4">
    <name type="scientific">Priestia taiwanensis</name>
    <dbReference type="NCBI Taxonomy" id="1347902"/>
    <lineage>
        <taxon>Bacteria</taxon>
        <taxon>Bacillati</taxon>
        <taxon>Bacillota</taxon>
        <taxon>Bacilli</taxon>
        <taxon>Bacillales</taxon>
        <taxon>Bacillaceae</taxon>
        <taxon>Priestia</taxon>
    </lineage>
</organism>
<evidence type="ECO:0000256" key="1">
    <source>
        <dbReference type="SAM" id="Phobius"/>
    </source>
</evidence>
<feature type="transmembrane region" description="Helical" evidence="1">
    <location>
        <begin position="180"/>
        <end position="201"/>
    </location>
</feature>
<evidence type="ECO:0000313" key="4">
    <source>
        <dbReference type="Proteomes" id="UP000605259"/>
    </source>
</evidence>
<keyword evidence="4" id="KW-1185">Reference proteome</keyword>
<feature type="transmembrane region" description="Helical" evidence="1">
    <location>
        <begin position="38"/>
        <end position="55"/>
    </location>
</feature>
<dbReference type="Pfam" id="PF02517">
    <property type="entry name" value="Rce1-like"/>
    <property type="match status" value="1"/>
</dbReference>
<accession>A0A917ARF4</accession>
<keyword evidence="1" id="KW-1133">Transmembrane helix</keyword>
<reference evidence="3" key="2">
    <citation type="submission" date="2020-09" db="EMBL/GenBank/DDBJ databases">
        <authorList>
            <person name="Sun Q."/>
            <person name="Zhou Y."/>
        </authorList>
    </citation>
    <scope>NUCLEOTIDE SEQUENCE</scope>
    <source>
        <strain evidence="3">CGMCC 1.12698</strain>
    </source>
</reference>
<feature type="domain" description="CAAX prenyl protease 2/Lysostaphin resistance protein A-like" evidence="2">
    <location>
        <begin position="118"/>
        <end position="221"/>
    </location>
</feature>
<feature type="transmembrane region" description="Helical" evidence="1">
    <location>
        <begin position="110"/>
        <end position="131"/>
    </location>
</feature>
<feature type="transmembrane region" description="Helical" evidence="1">
    <location>
        <begin position="232"/>
        <end position="252"/>
    </location>
</feature>
<protein>
    <submittedName>
        <fullName evidence="3">Membrane protein</fullName>
    </submittedName>
</protein>
<name>A0A917ARF4_9BACI</name>
<comment type="caution">
    <text evidence="3">The sequence shown here is derived from an EMBL/GenBank/DDBJ whole genome shotgun (WGS) entry which is preliminary data.</text>
</comment>
<dbReference type="EMBL" id="BMFK01000001">
    <property type="protein sequence ID" value="GGE69286.1"/>
    <property type="molecule type" value="Genomic_DNA"/>
</dbReference>
<evidence type="ECO:0000259" key="2">
    <source>
        <dbReference type="Pfam" id="PF02517"/>
    </source>
</evidence>
<reference evidence="3" key="1">
    <citation type="journal article" date="2014" name="Int. J. Syst. Evol. Microbiol.">
        <title>Complete genome sequence of Corynebacterium casei LMG S-19264T (=DSM 44701T), isolated from a smear-ripened cheese.</title>
        <authorList>
            <consortium name="US DOE Joint Genome Institute (JGI-PGF)"/>
            <person name="Walter F."/>
            <person name="Albersmeier A."/>
            <person name="Kalinowski J."/>
            <person name="Ruckert C."/>
        </authorList>
    </citation>
    <scope>NUCLEOTIDE SEQUENCE</scope>
    <source>
        <strain evidence="3">CGMCC 1.12698</strain>
    </source>
</reference>
<dbReference type="AlphaFoldDB" id="A0A917ARF4"/>
<sequence length="261" mass="29966">MPRIMKQYIMWTYAIFLCFLVLIGVVMMVFKMETLADILKVVSAWTSTFVFIVMFRKIKPGVKLASYVKSQFSEKLKVSTVLWIIFLQVSIFVGVLFYRSTVDGISITEQVITSWLMLLGVFIHMLLGGPLGEELGWRSYVLTDLQQTCSPLKSAIIVGILWGFWHTPLWFLSGYGGMQLVQYIICFMVSIIATSIIMTTFYNINRNLVIPIIIHQLFNYFMTIQIGNRVDIFVSTAILYVIAAVALILINYKQSLYKRNI</sequence>
<feature type="transmembrane region" description="Helical" evidence="1">
    <location>
        <begin position="76"/>
        <end position="98"/>
    </location>
</feature>
<dbReference type="RefSeq" id="WP_188388139.1">
    <property type="nucleotide sequence ID" value="NZ_BMFK01000001.1"/>
</dbReference>
<keyword evidence="1" id="KW-0812">Transmembrane</keyword>
<proteinExistence type="predicted"/>
<dbReference type="PANTHER" id="PTHR35797">
    <property type="entry name" value="PROTEASE-RELATED"/>
    <property type="match status" value="1"/>
</dbReference>
<dbReference type="GO" id="GO:0080120">
    <property type="term" value="P:CAAX-box protein maturation"/>
    <property type="evidence" value="ECO:0007669"/>
    <property type="project" value="UniProtKB-ARBA"/>
</dbReference>
<dbReference type="GO" id="GO:0004175">
    <property type="term" value="F:endopeptidase activity"/>
    <property type="evidence" value="ECO:0007669"/>
    <property type="project" value="UniProtKB-ARBA"/>
</dbReference>
<keyword evidence="1" id="KW-0472">Membrane</keyword>
<feature type="transmembrane region" description="Helical" evidence="1">
    <location>
        <begin position="152"/>
        <end position="174"/>
    </location>
</feature>